<sequence length="70" mass="7494">MQRSHFMATKSFCFASRLICCCTIAQVADGLCGCLVYYVRPCDLASGYAYLHRCPGASDLPPRGRGGGVA</sequence>
<protein>
    <recommendedName>
        <fullName evidence="4">Secreted protein</fullName>
    </recommendedName>
</protein>
<dbReference type="EMBL" id="JARJCM010000097">
    <property type="protein sequence ID" value="KAJ7029827.1"/>
    <property type="molecule type" value="Genomic_DNA"/>
</dbReference>
<name>A0AAD6WYD2_9AGAR</name>
<evidence type="ECO:0000313" key="2">
    <source>
        <dbReference type="EMBL" id="KAJ7029827.1"/>
    </source>
</evidence>
<evidence type="ECO:0000256" key="1">
    <source>
        <dbReference type="SAM" id="SignalP"/>
    </source>
</evidence>
<evidence type="ECO:0000313" key="3">
    <source>
        <dbReference type="Proteomes" id="UP001218188"/>
    </source>
</evidence>
<gene>
    <name evidence="2" type="ORF">C8F04DRAFT_743902</name>
</gene>
<keyword evidence="3" id="KW-1185">Reference proteome</keyword>
<feature type="signal peptide" evidence="1">
    <location>
        <begin position="1"/>
        <end position="30"/>
    </location>
</feature>
<organism evidence="2 3">
    <name type="scientific">Mycena alexandri</name>
    <dbReference type="NCBI Taxonomy" id="1745969"/>
    <lineage>
        <taxon>Eukaryota</taxon>
        <taxon>Fungi</taxon>
        <taxon>Dikarya</taxon>
        <taxon>Basidiomycota</taxon>
        <taxon>Agaricomycotina</taxon>
        <taxon>Agaricomycetes</taxon>
        <taxon>Agaricomycetidae</taxon>
        <taxon>Agaricales</taxon>
        <taxon>Marasmiineae</taxon>
        <taxon>Mycenaceae</taxon>
        <taxon>Mycena</taxon>
    </lineage>
</organism>
<comment type="caution">
    <text evidence="2">The sequence shown here is derived from an EMBL/GenBank/DDBJ whole genome shotgun (WGS) entry which is preliminary data.</text>
</comment>
<evidence type="ECO:0008006" key="4">
    <source>
        <dbReference type="Google" id="ProtNLM"/>
    </source>
</evidence>
<keyword evidence="1" id="KW-0732">Signal</keyword>
<dbReference type="AlphaFoldDB" id="A0AAD6WYD2"/>
<accession>A0AAD6WYD2</accession>
<dbReference type="Proteomes" id="UP001218188">
    <property type="component" value="Unassembled WGS sequence"/>
</dbReference>
<proteinExistence type="predicted"/>
<feature type="chain" id="PRO_5042217770" description="Secreted protein" evidence="1">
    <location>
        <begin position="31"/>
        <end position="70"/>
    </location>
</feature>
<reference evidence="2" key="1">
    <citation type="submission" date="2023-03" db="EMBL/GenBank/DDBJ databases">
        <title>Massive genome expansion in bonnet fungi (Mycena s.s.) driven by repeated elements and novel gene families across ecological guilds.</title>
        <authorList>
            <consortium name="Lawrence Berkeley National Laboratory"/>
            <person name="Harder C.B."/>
            <person name="Miyauchi S."/>
            <person name="Viragh M."/>
            <person name="Kuo A."/>
            <person name="Thoen E."/>
            <person name="Andreopoulos B."/>
            <person name="Lu D."/>
            <person name="Skrede I."/>
            <person name="Drula E."/>
            <person name="Henrissat B."/>
            <person name="Morin E."/>
            <person name="Kohler A."/>
            <person name="Barry K."/>
            <person name="LaButti K."/>
            <person name="Morin E."/>
            <person name="Salamov A."/>
            <person name="Lipzen A."/>
            <person name="Mereny Z."/>
            <person name="Hegedus B."/>
            <person name="Baldrian P."/>
            <person name="Stursova M."/>
            <person name="Weitz H."/>
            <person name="Taylor A."/>
            <person name="Grigoriev I.V."/>
            <person name="Nagy L.G."/>
            <person name="Martin F."/>
            <person name="Kauserud H."/>
        </authorList>
    </citation>
    <scope>NUCLEOTIDE SEQUENCE</scope>
    <source>
        <strain evidence="2">CBHHK200</strain>
    </source>
</reference>